<feature type="compositionally biased region" description="Basic and acidic residues" evidence="1">
    <location>
        <begin position="75"/>
        <end position="85"/>
    </location>
</feature>
<dbReference type="PANTHER" id="PTHR33326">
    <property type="entry name" value="OS05G0543800 PROTEIN"/>
    <property type="match status" value="1"/>
</dbReference>
<sequence length="583" mass="65531">MRGRAWVSRARAGEYTAGVAGPNSYTARRAAPWACFDHRYGVPQPARMTWPESGAMEGTPVAGRTSTRQGNVDESDSKRPEEDQQKATPSPGPSPVQYTKEDPPAPQQTPTPNPGPSTAQFWDGPLDKAFAEHKLQMAQRLKVLLETRKFEESSITNASSSSPSQPQSPSLLKELLDTTAVDKSCITSVSPSLLQSLLSGVPDPLALKLGMALISSSFVSSLVPTGLFIKYFVRVDKEGFFHTYPDCGGPFKTLEKAQEAIDSHHVVQREMMCMDGLSDEERAVRNTLYWYHDGTRKHSAEAFASCTTRCTTRELLKALLDMHNEDNDLLGDRAYEVEGIVGHNSCFDGKDCIYRSYSHFNLTMKTKGADPNNDLYFAEVTCMSGDYEAYVLTCICIVKPDHNGECAVCEDKMDDIKHPNDDVYNRGRRNKFHVIRSRRRSHALGVDLFEKLFAVRDEAWLVEEEARVRRMIKEGKDARSSKLEVDRGDGRIKEGKEARRNLEVDNILKLASRKLRGHNIPKEARRSELEVDSRGDVMIKEGKEARRSKLEVDNRRGDHAKRDKYVVPARRKSVERDLSRVCI</sequence>
<comment type="caution">
    <text evidence="3">The sequence shown here is derived from an EMBL/GenBank/DDBJ whole genome shotgun (WGS) entry which is preliminary data.</text>
</comment>
<keyword evidence="4" id="KW-1185">Reference proteome</keyword>
<evidence type="ECO:0000313" key="4">
    <source>
        <dbReference type="Proteomes" id="UP001231189"/>
    </source>
</evidence>
<reference evidence="3" key="1">
    <citation type="submission" date="2023-07" db="EMBL/GenBank/DDBJ databases">
        <title>A chromosome-level genome assembly of Lolium multiflorum.</title>
        <authorList>
            <person name="Chen Y."/>
            <person name="Copetti D."/>
            <person name="Kolliker R."/>
            <person name="Studer B."/>
        </authorList>
    </citation>
    <scope>NUCLEOTIDE SEQUENCE</scope>
    <source>
        <strain evidence="3">02402/16</strain>
        <tissue evidence="3">Leaf</tissue>
    </source>
</reference>
<name>A0AAD8SL18_LOLMU</name>
<dbReference type="Pfam" id="PF12274">
    <property type="entry name" value="DUF3615"/>
    <property type="match status" value="1"/>
</dbReference>
<dbReference type="EMBL" id="JAUUTY010000004">
    <property type="protein sequence ID" value="KAK1652890.1"/>
    <property type="molecule type" value="Genomic_DNA"/>
</dbReference>
<evidence type="ECO:0000256" key="1">
    <source>
        <dbReference type="SAM" id="MobiDB-lite"/>
    </source>
</evidence>
<feature type="region of interest" description="Disordered" evidence="1">
    <location>
        <begin position="47"/>
        <end position="123"/>
    </location>
</feature>
<protein>
    <recommendedName>
        <fullName evidence="2">DUF3615 domain-containing protein</fullName>
    </recommendedName>
</protein>
<accession>A0AAD8SL18</accession>
<dbReference type="InterPro" id="IPR022059">
    <property type="entry name" value="DUF3615"/>
</dbReference>
<gene>
    <name evidence="3" type="ORF">QYE76_070695</name>
</gene>
<dbReference type="PANTHER" id="PTHR33326:SF51">
    <property type="match status" value="1"/>
</dbReference>
<evidence type="ECO:0000259" key="2">
    <source>
        <dbReference type="Pfam" id="PF12274"/>
    </source>
</evidence>
<evidence type="ECO:0000313" key="3">
    <source>
        <dbReference type="EMBL" id="KAK1652890.1"/>
    </source>
</evidence>
<proteinExistence type="predicted"/>
<dbReference type="Proteomes" id="UP001231189">
    <property type="component" value="Unassembled WGS sequence"/>
</dbReference>
<dbReference type="AlphaFoldDB" id="A0AAD8SL18"/>
<feature type="domain" description="DUF3615" evidence="2">
    <location>
        <begin position="318"/>
        <end position="419"/>
    </location>
</feature>
<organism evidence="3 4">
    <name type="scientific">Lolium multiflorum</name>
    <name type="common">Italian ryegrass</name>
    <name type="synonym">Lolium perenne subsp. multiflorum</name>
    <dbReference type="NCBI Taxonomy" id="4521"/>
    <lineage>
        <taxon>Eukaryota</taxon>
        <taxon>Viridiplantae</taxon>
        <taxon>Streptophyta</taxon>
        <taxon>Embryophyta</taxon>
        <taxon>Tracheophyta</taxon>
        <taxon>Spermatophyta</taxon>
        <taxon>Magnoliopsida</taxon>
        <taxon>Liliopsida</taxon>
        <taxon>Poales</taxon>
        <taxon>Poaceae</taxon>
        <taxon>BOP clade</taxon>
        <taxon>Pooideae</taxon>
        <taxon>Poodae</taxon>
        <taxon>Poeae</taxon>
        <taxon>Poeae Chloroplast Group 2 (Poeae type)</taxon>
        <taxon>Loliodinae</taxon>
        <taxon>Loliinae</taxon>
        <taxon>Lolium</taxon>
    </lineage>
</organism>
<feature type="compositionally biased region" description="Pro residues" evidence="1">
    <location>
        <begin position="104"/>
        <end position="115"/>
    </location>
</feature>